<reference evidence="3" key="1">
    <citation type="submission" date="2020-06" db="EMBL/GenBank/DDBJ databases">
        <authorList>
            <consortium name="Plant Systems Biology data submission"/>
        </authorList>
    </citation>
    <scope>NUCLEOTIDE SEQUENCE</scope>
    <source>
        <strain evidence="3">D6</strain>
    </source>
</reference>
<evidence type="ECO:0000256" key="2">
    <source>
        <dbReference type="SAM" id="Phobius"/>
    </source>
</evidence>
<dbReference type="Proteomes" id="UP001153069">
    <property type="component" value="Unassembled WGS sequence"/>
</dbReference>
<sequence>MSTAPHHHAELEEPQPNERAERSNETNKKGATMEILPIGDQVVRFLVVLVISWVLSYATMSANPKWAVETYVPWSFWLLHYLVMFGIIGGGWPLTAPFGNFGKGYWGGHGRILLGLTMTGLVIGMAVALSAFFVNVYPGYPLFPGGAWFGICLFYVSLWWVFNIQTLPRPLVPSHSFPPVNIAINSLIVILLASGVFQLIDFEGPAKVDPSNPNGPFEAGYVFGLLVSIIVWVQCFASIMVFQGFAGTPLYALPHPLLQMLLTLLSIGLGVALYEVVIAAGVDRTFYAEAIGASQISGSLYHTVAFDFWPYHKIRQPLRGLYSFVLSQVIFPFFWIWLCRTMLAPIYDLMVAADPLYGQLFTVHTLIPWFSLHVVAPLLLIHQSFFMRWPFPPAGPPLGPMDVGIVMFHQGSVMILEGGDDAKSEETLLKTMDQVIP</sequence>
<feature type="transmembrane region" description="Helical" evidence="2">
    <location>
        <begin position="42"/>
        <end position="62"/>
    </location>
</feature>
<gene>
    <name evidence="3" type="ORF">SEMRO_953_G224150.1</name>
</gene>
<feature type="compositionally biased region" description="Basic and acidic residues" evidence="1">
    <location>
        <begin position="7"/>
        <end position="28"/>
    </location>
</feature>
<comment type="caution">
    <text evidence="3">The sequence shown here is derived from an EMBL/GenBank/DDBJ whole genome shotgun (WGS) entry which is preliminary data.</text>
</comment>
<feature type="region of interest" description="Disordered" evidence="1">
    <location>
        <begin position="1"/>
        <end position="28"/>
    </location>
</feature>
<feature type="transmembrane region" description="Helical" evidence="2">
    <location>
        <begin position="321"/>
        <end position="338"/>
    </location>
</feature>
<organism evidence="3 4">
    <name type="scientific">Seminavis robusta</name>
    <dbReference type="NCBI Taxonomy" id="568900"/>
    <lineage>
        <taxon>Eukaryota</taxon>
        <taxon>Sar</taxon>
        <taxon>Stramenopiles</taxon>
        <taxon>Ochrophyta</taxon>
        <taxon>Bacillariophyta</taxon>
        <taxon>Bacillariophyceae</taxon>
        <taxon>Bacillariophycidae</taxon>
        <taxon>Naviculales</taxon>
        <taxon>Naviculaceae</taxon>
        <taxon>Seminavis</taxon>
    </lineage>
</organism>
<feature type="transmembrane region" description="Helical" evidence="2">
    <location>
        <begin position="112"/>
        <end position="134"/>
    </location>
</feature>
<accession>A0A9N8HQ50</accession>
<evidence type="ECO:0000256" key="1">
    <source>
        <dbReference type="SAM" id="MobiDB-lite"/>
    </source>
</evidence>
<feature type="transmembrane region" description="Helical" evidence="2">
    <location>
        <begin position="74"/>
        <end position="92"/>
    </location>
</feature>
<keyword evidence="2" id="KW-0472">Membrane</keyword>
<evidence type="ECO:0000313" key="3">
    <source>
        <dbReference type="EMBL" id="CAB9518668.1"/>
    </source>
</evidence>
<feature type="transmembrane region" description="Helical" evidence="2">
    <location>
        <begin position="358"/>
        <end position="381"/>
    </location>
</feature>
<feature type="transmembrane region" description="Helical" evidence="2">
    <location>
        <begin position="182"/>
        <end position="200"/>
    </location>
</feature>
<evidence type="ECO:0000313" key="4">
    <source>
        <dbReference type="Proteomes" id="UP001153069"/>
    </source>
</evidence>
<proteinExistence type="predicted"/>
<dbReference type="EMBL" id="CAICTM010000951">
    <property type="protein sequence ID" value="CAB9518668.1"/>
    <property type="molecule type" value="Genomic_DNA"/>
</dbReference>
<name>A0A9N8HQ50_9STRA</name>
<keyword evidence="2" id="KW-0812">Transmembrane</keyword>
<keyword evidence="4" id="KW-1185">Reference proteome</keyword>
<feature type="transmembrane region" description="Helical" evidence="2">
    <location>
        <begin position="257"/>
        <end position="280"/>
    </location>
</feature>
<keyword evidence="2" id="KW-1133">Transmembrane helix</keyword>
<protein>
    <submittedName>
        <fullName evidence="3">Uncharacterized protein</fullName>
    </submittedName>
</protein>
<feature type="transmembrane region" description="Helical" evidence="2">
    <location>
        <begin position="220"/>
        <end position="245"/>
    </location>
</feature>
<feature type="transmembrane region" description="Helical" evidence="2">
    <location>
        <begin position="140"/>
        <end position="162"/>
    </location>
</feature>
<dbReference type="AlphaFoldDB" id="A0A9N8HQ50"/>